<reference evidence="2" key="1">
    <citation type="submission" date="2019-08" db="EMBL/GenBank/DDBJ databases">
        <authorList>
            <person name="Kucharzyk K."/>
            <person name="Murdoch R.W."/>
            <person name="Higgins S."/>
            <person name="Loffler F."/>
        </authorList>
    </citation>
    <scope>NUCLEOTIDE SEQUENCE</scope>
</reference>
<keyword evidence="1" id="KW-1133">Transmembrane helix</keyword>
<comment type="caution">
    <text evidence="2">The sequence shown here is derived from an EMBL/GenBank/DDBJ whole genome shotgun (WGS) entry which is preliminary data.</text>
</comment>
<dbReference type="EMBL" id="VSSQ01089537">
    <property type="protein sequence ID" value="MPN35744.1"/>
    <property type="molecule type" value="Genomic_DNA"/>
</dbReference>
<accession>A0A645HI01</accession>
<sequence>MTLRSKVMLLAPVTILLGVSFLFMEGVPVGRALVMLVWVAHIVYFGFVVETARDNASVVDIEGGR</sequence>
<evidence type="ECO:0000313" key="2">
    <source>
        <dbReference type="EMBL" id="MPN35744.1"/>
    </source>
</evidence>
<feature type="transmembrane region" description="Helical" evidence="1">
    <location>
        <begin position="30"/>
        <end position="49"/>
    </location>
</feature>
<name>A0A645HI01_9ZZZZ</name>
<dbReference type="AlphaFoldDB" id="A0A645HI01"/>
<proteinExistence type="predicted"/>
<feature type="transmembrane region" description="Helical" evidence="1">
    <location>
        <begin position="7"/>
        <end position="24"/>
    </location>
</feature>
<organism evidence="2">
    <name type="scientific">bioreactor metagenome</name>
    <dbReference type="NCBI Taxonomy" id="1076179"/>
    <lineage>
        <taxon>unclassified sequences</taxon>
        <taxon>metagenomes</taxon>
        <taxon>ecological metagenomes</taxon>
    </lineage>
</organism>
<protein>
    <submittedName>
        <fullName evidence="2">Uncharacterized protein</fullName>
    </submittedName>
</protein>
<evidence type="ECO:0000256" key="1">
    <source>
        <dbReference type="SAM" id="Phobius"/>
    </source>
</evidence>
<keyword evidence="1" id="KW-0812">Transmembrane</keyword>
<keyword evidence="1" id="KW-0472">Membrane</keyword>
<gene>
    <name evidence="2" type="ORF">SDC9_183243</name>
</gene>